<dbReference type="PATRIC" id="fig|1244869.3.peg.2401"/>
<dbReference type="OrthoDB" id="8480720at2"/>
<keyword evidence="2" id="KW-1185">Reference proteome</keyword>
<dbReference type="eggNOG" id="ENOG5033JIJ">
    <property type="taxonomic scope" value="Bacteria"/>
</dbReference>
<name>M3AAE6_9PROT</name>
<evidence type="ECO:0000313" key="1">
    <source>
        <dbReference type="EMBL" id="EME69738.1"/>
    </source>
</evidence>
<dbReference type="EMBL" id="AONQ01000028">
    <property type="protein sequence ID" value="EME69738.1"/>
    <property type="molecule type" value="Genomic_DNA"/>
</dbReference>
<reference evidence="1 2" key="1">
    <citation type="journal article" date="2014" name="Genome Announc.">
        <title>Draft Genome Sequence of Magnetospirillum sp. Strain SO-1, a Freshwater Magnetotactic Bacterium Isolated from the Ol'khovka River, Russia.</title>
        <authorList>
            <person name="Grouzdev D.S."/>
            <person name="Dziuba M.V."/>
            <person name="Sukhacheva M.S."/>
            <person name="Mardanov A.V."/>
            <person name="Beletskiy A.V."/>
            <person name="Kuznetsov B.B."/>
            <person name="Skryabin K.G."/>
        </authorList>
    </citation>
    <scope>NUCLEOTIDE SEQUENCE [LARGE SCALE GENOMIC DNA]</scope>
    <source>
        <strain evidence="1 2">SO-1</strain>
    </source>
</reference>
<gene>
    <name evidence="1" type="ORF">H261_11909</name>
</gene>
<dbReference type="RefSeq" id="WP_008617740.1">
    <property type="nucleotide sequence ID" value="NZ_AONQ01000028.1"/>
</dbReference>
<evidence type="ECO:0000313" key="2">
    <source>
        <dbReference type="Proteomes" id="UP000011744"/>
    </source>
</evidence>
<sequence>MADRTIYPDDLATVCAKRAGQKYRPSNGTEGELFYGAWCADCAREAAYRADPALGEPCPILSATMTFDVSNPLYPEAWQFGADGQPTCTAFTTEAETGRCPDTMDMFGDPS</sequence>
<comment type="caution">
    <text evidence="1">The sequence shown here is derived from an EMBL/GenBank/DDBJ whole genome shotgun (WGS) entry which is preliminary data.</text>
</comment>
<organism evidence="1 2">
    <name type="scientific">Paramagnetospirillum caucaseum</name>
    <dbReference type="NCBI Taxonomy" id="1244869"/>
    <lineage>
        <taxon>Bacteria</taxon>
        <taxon>Pseudomonadati</taxon>
        <taxon>Pseudomonadota</taxon>
        <taxon>Alphaproteobacteria</taxon>
        <taxon>Rhodospirillales</taxon>
        <taxon>Magnetospirillaceae</taxon>
        <taxon>Paramagnetospirillum</taxon>
    </lineage>
</organism>
<dbReference type="AlphaFoldDB" id="M3AAE6"/>
<protein>
    <submittedName>
        <fullName evidence="1">Uncharacterized protein</fullName>
    </submittedName>
</protein>
<dbReference type="Proteomes" id="UP000011744">
    <property type="component" value="Unassembled WGS sequence"/>
</dbReference>
<dbReference type="STRING" id="1244869.H261_11909"/>
<proteinExistence type="predicted"/>
<accession>M3AAE6</accession>